<dbReference type="AlphaFoldDB" id="A0A9R0TMF3"/>
<feature type="transmembrane region" description="Helical" evidence="1">
    <location>
        <begin position="6"/>
        <end position="26"/>
    </location>
</feature>
<gene>
    <name evidence="2" type="ORF">TRITD_5Av1G110710</name>
</gene>
<protein>
    <recommendedName>
        <fullName evidence="4">Cytochrome P450</fullName>
    </recommendedName>
</protein>
<proteinExistence type="predicted"/>
<organism evidence="2 3">
    <name type="scientific">Triticum turgidum subsp. durum</name>
    <name type="common">Durum wheat</name>
    <name type="synonym">Triticum durum</name>
    <dbReference type="NCBI Taxonomy" id="4567"/>
    <lineage>
        <taxon>Eukaryota</taxon>
        <taxon>Viridiplantae</taxon>
        <taxon>Streptophyta</taxon>
        <taxon>Embryophyta</taxon>
        <taxon>Tracheophyta</taxon>
        <taxon>Spermatophyta</taxon>
        <taxon>Magnoliopsida</taxon>
        <taxon>Liliopsida</taxon>
        <taxon>Poales</taxon>
        <taxon>Poaceae</taxon>
        <taxon>BOP clade</taxon>
        <taxon>Pooideae</taxon>
        <taxon>Triticodae</taxon>
        <taxon>Triticeae</taxon>
        <taxon>Triticinae</taxon>
        <taxon>Triticum</taxon>
    </lineage>
</organism>
<dbReference type="OMA" id="KEAWGAH"/>
<keyword evidence="1" id="KW-1133">Transmembrane helix</keyword>
<dbReference type="Gramene" id="TRITD5Av1G110710.3">
    <property type="protein sequence ID" value="TRITD5Av1G110710.3"/>
    <property type="gene ID" value="TRITD5Av1G110710"/>
</dbReference>
<evidence type="ECO:0000313" key="2">
    <source>
        <dbReference type="EMBL" id="VAI15981.1"/>
    </source>
</evidence>
<sequence length="89" mass="10530">MENLLMLILVLLLCLALFCLCNVLWLRPEKTRKRLRRQGVKGPKPTLLDGNAKEMKRIRHELKPMKKQDSNNYISTLFPHILVWKEIYG</sequence>
<evidence type="ECO:0000256" key="1">
    <source>
        <dbReference type="SAM" id="Phobius"/>
    </source>
</evidence>
<evidence type="ECO:0008006" key="4">
    <source>
        <dbReference type="Google" id="ProtNLM"/>
    </source>
</evidence>
<dbReference type="Proteomes" id="UP000324705">
    <property type="component" value="Chromosome 5A"/>
</dbReference>
<accession>A0A9R0TMF3</accession>
<keyword evidence="1" id="KW-0472">Membrane</keyword>
<reference evidence="2 3" key="1">
    <citation type="submission" date="2017-09" db="EMBL/GenBank/DDBJ databases">
        <authorList>
            <consortium name="International Durum Wheat Genome Sequencing Consortium (IDWGSC)"/>
            <person name="Milanesi L."/>
        </authorList>
    </citation>
    <scope>NUCLEOTIDE SEQUENCE [LARGE SCALE GENOMIC DNA]</scope>
    <source>
        <strain evidence="3">cv. Svevo</strain>
    </source>
</reference>
<name>A0A9R0TMF3_TRITD</name>
<keyword evidence="1" id="KW-0812">Transmembrane</keyword>
<keyword evidence="3" id="KW-1185">Reference proteome</keyword>
<evidence type="ECO:0000313" key="3">
    <source>
        <dbReference type="Proteomes" id="UP000324705"/>
    </source>
</evidence>
<dbReference type="EMBL" id="LT934119">
    <property type="protein sequence ID" value="VAI15981.1"/>
    <property type="molecule type" value="Genomic_DNA"/>
</dbReference>